<evidence type="ECO:0000256" key="2">
    <source>
        <dbReference type="ARBA" id="ARBA00022723"/>
    </source>
</evidence>
<reference evidence="9 10" key="1">
    <citation type="journal article" date="2015" name="Genome Announc.">
        <title>Complete Genome Sequence of Mycoplasma flocculare Strain Ms42T (ATCC 27399T).</title>
        <authorList>
            <person name="Calcutt M.J."/>
            <person name="Foecking M.F."/>
            <person name="Heidari M.B."/>
            <person name="McIntosh M.A."/>
        </authorList>
    </citation>
    <scope>NUCLEOTIDE SEQUENCE [LARGE SCALE GENOMIC DNA]</scope>
    <source>
        <strain evidence="10">ATCC 27399</strain>
    </source>
</reference>
<accession>A0A0A8E6M3</accession>
<evidence type="ECO:0000256" key="6">
    <source>
        <dbReference type="ARBA" id="ARBA00023204"/>
    </source>
</evidence>
<evidence type="ECO:0000256" key="3">
    <source>
        <dbReference type="ARBA" id="ARBA00022763"/>
    </source>
</evidence>
<comment type="catalytic activity">
    <reaction evidence="7">
        <text>Endonucleolytic cleavage to 5'-phosphooligonucleotide end-products.</text>
        <dbReference type="EC" id="3.1.21.2"/>
    </reaction>
</comment>
<feature type="binding site" evidence="7">
    <location>
        <position position="70"/>
    </location>
    <ligand>
        <name>Zn(2+)</name>
        <dbReference type="ChEBI" id="CHEBI:29105"/>
        <label>1</label>
    </ligand>
</feature>
<keyword evidence="3 7" id="KW-0227">DNA damage</keyword>
<dbReference type="RefSeq" id="WP_002557913.1">
    <property type="nucleotide sequence ID" value="NZ_CP007585.1"/>
</dbReference>
<feature type="binding site" evidence="7">
    <location>
        <position position="143"/>
    </location>
    <ligand>
        <name>Zn(2+)</name>
        <dbReference type="ChEBI" id="CHEBI:29105"/>
        <label>2</label>
    </ligand>
</feature>
<sequence length="276" mass="31434">MIKIGSHVPFKKPDYLFGAIQKSLKNKANTAMVFLGPPQSTLRVKPENYKFEEYKKQFAKQILPEDIIVHAPYIINPANPEKAAFSNDFLVREIEKMNYIGAKFLVLHPGFFTTFSPKDAKKQLIISLKSILIRTKNVILLLETMSGKGTEMCASFEEIVEIIETINSPRIGVCMDTCHVWDAGYNIKKYYEFRVKLTETRLVNYLKVIHLNDSLSALGSRKDRHANIGKGFIGLETLQKIVHDPLFDNIPIILETPYVDGKPIYDKEIELLLGKS</sequence>
<comment type="cofactor">
    <cofactor evidence="7">
        <name>Zn(2+)</name>
        <dbReference type="ChEBI" id="CHEBI:29105"/>
    </cofactor>
    <text evidence="7">Binds 3 Zn(2+) ions.</text>
</comment>
<dbReference type="GO" id="GO:0008270">
    <property type="term" value="F:zinc ion binding"/>
    <property type="evidence" value="ECO:0007669"/>
    <property type="project" value="UniProtKB-UniRule"/>
</dbReference>
<proteinExistence type="inferred from homology"/>
<dbReference type="InterPro" id="IPR036237">
    <property type="entry name" value="Xyl_isomerase-like_sf"/>
</dbReference>
<name>A0A0A8E6M3_MESFC</name>
<keyword evidence="4 7" id="KW-0378">Hydrolase</keyword>
<evidence type="ECO:0000313" key="9">
    <source>
        <dbReference type="EMBL" id="AJC49638.1"/>
    </source>
</evidence>
<dbReference type="InterPro" id="IPR013022">
    <property type="entry name" value="Xyl_isomerase-like_TIM-brl"/>
</dbReference>
<dbReference type="Pfam" id="PF01261">
    <property type="entry name" value="AP_endonuc_2"/>
    <property type="match status" value="1"/>
</dbReference>
<evidence type="ECO:0000313" key="10">
    <source>
        <dbReference type="Proteomes" id="UP000031129"/>
    </source>
</evidence>
<dbReference type="HAMAP" id="MF_00152">
    <property type="entry name" value="Nfo"/>
    <property type="match status" value="1"/>
</dbReference>
<evidence type="ECO:0000256" key="1">
    <source>
        <dbReference type="ARBA" id="ARBA00005340"/>
    </source>
</evidence>
<dbReference type="PROSITE" id="PS00729">
    <property type="entry name" value="AP_NUCLEASE_F2_1"/>
    <property type="match status" value="1"/>
</dbReference>
<feature type="binding site" evidence="7">
    <location>
        <position position="179"/>
    </location>
    <ligand>
        <name>Zn(2+)</name>
        <dbReference type="ChEBI" id="CHEBI:29105"/>
        <label>3</label>
    </ligand>
</feature>
<feature type="binding site" evidence="7">
    <location>
        <position position="210"/>
    </location>
    <ligand>
        <name>Zn(2+)</name>
        <dbReference type="ChEBI" id="CHEBI:29105"/>
        <label>2</label>
    </ligand>
</feature>
<dbReference type="PANTHER" id="PTHR21445:SF0">
    <property type="entry name" value="APURINIC-APYRIMIDINIC ENDONUCLEASE"/>
    <property type="match status" value="1"/>
</dbReference>
<dbReference type="FunFam" id="3.20.20.150:FF:000001">
    <property type="entry name" value="Probable endonuclease 4"/>
    <property type="match status" value="1"/>
</dbReference>
<keyword evidence="7" id="KW-0540">Nuclease</keyword>
<keyword evidence="6 7" id="KW-0234">DNA repair</keyword>
<feature type="binding site" evidence="7">
    <location>
        <position position="143"/>
    </location>
    <ligand>
        <name>Zn(2+)</name>
        <dbReference type="ChEBI" id="CHEBI:29105"/>
        <label>1</label>
    </ligand>
</feature>
<comment type="function">
    <text evidence="7">Endonuclease IV plays a role in DNA repair. It cleaves phosphodiester bonds at apurinic or apyrimidinic (AP) sites, generating a 3'-hydroxyl group and a 5'-terminal sugar phosphate.</text>
</comment>
<dbReference type="NCBIfam" id="TIGR00587">
    <property type="entry name" value="nfo"/>
    <property type="match status" value="1"/>
</dbReference>
<feature type="binding site" evidence="7">
    <location>
        <position position="108"/>
    </location>
    <ligand>
        <name>Zn(2+)</name>
        <dbReference type="ChEBI" id="CHEBI:29105"/>
        <label>1</label>
    </ligand>
</feature>
<dbReference type="HOGENOM" id="CLU_025885_4_1_14"/>
<keyword evidence="7 9" id="KW-0255">Endonuclease</keyword>
<dbReference type="PANTHER" id="PTHR21445">
    <property type="entry name" value="ENDONUCLEASE IV ENDODEOXYRIBONUCLEASE IV"/>
    <property type="match status" value="1"/>
</dbReference>
<dbReference type="SMART" id="SM00518">
    <property type="entry name" value="AP2Ec"/>
    <property type="match status" value="1"/>
</dbReference>
<keyword evidence="2 7" id="KW-0479">Metal-binding</keyword>
<dbReference type="AlphaFoldDB" id="A0A0A8E6M3"/>
<dbReference type="Gene3D" id="3.20.20.150">
    <property type="entry name" value="Divalent-metal-dependent TIM barrel enzymes"/>
    <property type="match status" value="1"/>
</dbReference>
<gene>
    <name evidence="7 9" type="primary">nfo</name>
    <name evidence="9" type="ORF">MYF_00285</name>
</gene>
<dbReference type="NCBIfam" id="NF002196">
    <property type="entry name" value="PRK01060.1-1"/>
    <property type="match status" value="1"/>
</dbReference>
<dbReference type="InterPro" id="IPR001719">
    <property type="entry name" value="AP_endonuc_2"/>
</dbReference>
<dbReference type="EC" id="3.1.21.2" evidence="7"/>
<dbReference type="EMBL" id="CP007585">
    <property type="protein sequence ID" value="AJC49638.1"/>
    <property type="molecule type" value="Genomic_DNA"/>
</dbReference>
<evidence type="ECO:0000259" key="8">
    <source>
        <dbReference type="Pfam" id="PF01261"/>
    </source>
</evidence>
<evidence type="ECO:0000256" key="4">
    <source>
        <dbReference type="ARBA" id="ARBA00022801"/>
    </source>
</evidence>
<comment type="similarity">
    <text evidence="1 7">Belongs to the AP endonuclease 2 family.</text>
</comment>
<dbReference type="CDD" id="cd00019">
    <property type="entry name" value="AP2Ec"/>
    <property type="match status" value="1"/>
</dbReference>
<dbReference type="SUPFAM" id="SSF51658">
    <property type="entry name" value="Xylose isomerase-like"/>
    <property type="match status" value="1"/>
</dbReference>
<dbReference type="PROSITE" id="PS00730">
    <property type="entry name" value="AP_NUCLEASE_F2_2"/>
    <property type="match status" value="1"/>
</dbReference>
<feature type="binding site" evidence="7">
    <location>
        <position position="176"/>
    </location>
    <ligand>
        <name>Zn(2+)</name>
        <dbReference type="ChEBI" id="CHEBI:29105"/>
        <label>2</label>
    </ligand>
</feature>
<evidence type="ECO:0000256" key="7">
    <source>
        <dbReference type="HAMAP-Rule" id="MF_00152"/>
    </source>
</evidence>
<dbReference type="GO" id="GO:0006284">
    <property type="term" value="P:base-excision repair"/>
    <property type="evidence" value="ECO:0007669"/>
    <property type="project" value="TreeGrafter"/>
</dbReference>
<keyword evidence="10" id="KW-1185">Reference proteome</keyword>
<dbReference type="InterPro" id="IPR018246">
    <property type="entry name" value="AP_endonuc_F2_Zn_BS"/>
</dbReference>
<feature type="domain" description="Xylose isomerase-like TIM barrel" evidence="8">
    <location>
        <begin position="30"/>
        <end position="272"/>
    </location>
</feature>
<keyword evidence="5 7" id="KW-0862">Zinc</keyword>
<feature type="binding site" evidence="7">
    <location>
        <position position="255"/>
    </location>
    <ligand>
        <name>Zn(2+)</name>
        <dbReference type="ChEBI" id="CHEBI:29105"/>
        <label>2</label>
    </ligand>
</feature>
<dbReference type="PROSITE" id="PS00731">
    <property type="entry name" value="AP_NUCLEASE_F2_3"/>
    <property type="match status" value="1"/>
</dbReference>
<dbReference type="GO" id="GO:0008833">
    <property type="term" value="F:deoxyribonuclease IV (phage-T4-induced) activity"/>
    <property type="evidence" value="ECO:0007669"/>
    <property type="project" value="UniProtKB-UniRule"/>
</dbReference>
<organism evidence="9 10">
    <name type="scientific">Mesomycoplasma flocculare ATCC 27399</name>
    <dbReference type="NCBI Taxonomy" id="743971"/>
    <lineage>
        <taxon>Bacteria</taxon>
        <taxon>Bacillati</taxon>
        <taxon>Mycoplasmatota</taxon>
        <taxon>Mycoplasmoidales</taxon>
        <taxon>Metamycoplasmataceae</taxon>
        <taxon>Mesomycoplasma</taxon>
    </lineage>
</organism>
<protein>
    <recommendedName>
        <fullName evidence="7">Probable endonuclease 4</fullName>
        <ecNumber evidence="7">3.1.21.2</ecNumber>
    </recommendedName>
    <alternativeName>
        <fullName evidence="7">Endodeoxyribonuclease IV</fullName>
    </alternativeName>
    <alternativeName>
        <fullName evidence="7">Endonuclease IV</fullName>
    </alternativeName>
</protein>
<feature type="binding site" evidence="7">
    <location>
        <position position="223"/>
    </location>
    <ligand>
        <name>Zn(2+)</name>
        <dbReference type="ChEBI" id="CHEBI:29105"/>
        <label>3</label>
    </ligand>
</feature>
<dbReference type="KEGG" id="mfq:MYF_00285"/>
<feature type="binding site" evidence="7">
    <location>
        <position position="225"/>
    </location>
    <ligand>
        <name>Zn(2+)</name>
        <dbReference type="ChEBI" id="CHEBI:29105"/>
        <label>3</label>
    </ligand>
</feature>
<dbReference type="OrthoDB" id="9805666at2"/>
<dbReference type="GO" id="GO:0003677">
    <property type="term" value="F:DNA binding"/>
    <property type="evidence" value="ECO:0007669"/>
    <property type="project" value="InterPro"/>
</dbReference>
<dbReference type="STRING" id="743971.MYF_00285"/>
<dbReference type="Proteomes" id="UP000031129">
    <property type="component" value="Chromosome"/>
</dbReference>
<evidence type="ECO:0000256" key="5">
    <source>
        <dbReference type="ARBA" id="ARBA00022833"/>
    </source>
</evidence>
<dbReference type="PROSITE" id="PS51432">
    <property type="entry name" value="AP_NUCLEASE_F2_4"/>
    <property type="match status" value="1"/>
</dbReference>
<dbReference type="GO" id="GO:0008081">
    <property type="term" value="F:phosphoric diester hydrolase activity"/>
    <property type="evidence" value="ECO:0007669"/>
    <property type="project" value="TreeGrafter"/>
</dbReference>
<dbReference type="GO" id="GO:0003906">
    <property type="term" value="F:DNA-(apurinic or apyrimidinic site) endonuclease activity"/>
    <property type="evidence" value="ECO:0007669"/>
    <property type="project" value="TreeGrafter"/>
</dbReference>